<proteinExistence type="predicted"/>
<protein>
    <submittedName>
        <fullName evidence="2">Uncharacterized protein</fullName>
    </submittedName>
</protein>
<name>A0ABQ1VAC9_9BACT</name>
<comment type="caution">
    <text evidence="2">The sequence shown here is derived from an EMBL/GenBank/DDBJ whole genome shotgun (WGS) entry which is preliminary data.</text>
</comment>
<organism evidence="2 3">
    <name type="scientific">Echinicola rosea</name>
    <dbReference type="NCBI Taxonomy" id="1807691"/>
    <lineage>
        <taxon>Bacteria</taxon>
        <taxon>Pseudomonadati</taxon>
        <taxon>Bacteroidota</taxon>
        <taxon>Cytophagia</taxon>
        <taxon>Cytophagales</taxon>
        <taxon>Cyclobacteriaceae</taxon>
        <taxon>Echinicola</taxon>
    </lineage>
</organism>
<keyword evidence="1" id="KW-0812">Transmembrane</keyword>
<feature type="transmembrane region" description="Helical" evidence="1">
    <location>
        <begin position="33"/>
        <end position="53"/>
    </location>
</feature>
<keyword evidence="3" id="KW-1185">Reference proteome</keyword>
<sequence length="152" mass="16992">MLLNDLLILEIDNIINIKIFTFMKNNQKITKRLRWAVAGVFGLMLVLNVVVSLDFEEDELLPSLTLKELGNKAYAQGEYAGWSNFVQGQGFYKDEREEGRTCPTEYTTYTFSGFSYGNVSVGTEDYTSVTNPPGREEILCVSGDENCTSAGC</sequence>
<accession>A0ABQ1VAC9</accession>
<reference evidence="3" key="1">
    <citation type="journal article" date="2019" name="Int. J. Syst. Evol. Microbiol.">
        <title>The Global Catalogue of Microorganisms (GCM) 10K type strain sequencing project: providing services to taxonomists for standard genome sequencing and annotation.</title>
        <authorList>
            <consortium name="The Broad Institute Genomics Platform"/>
            <consortium name="The Broad Institute Genome Sequencing Center for Infectious Disease"/>
            <person name="Wu L."/>
            <person name="Ma J."/>
        </authorList>
    </citation>
    <scope>NUCLEOTIDE SEQUENCE [LARGE SCALE GENOMIC DNA]</scope>
    <source>
        <strain evidence="3">CGMCC 1.15407</strain>
    </source>
</reference>
<gene>
    <name evidence="2" type="ORF">GCM10011339_37340</name>
</gene>
<evidence type="ECO:0000256" key="1">
    <source>
        <dbReference type="SAM" id="Phobius"/>
    </source>
</evidence>
<evidence type="ECO:0000313" key="3">
    <source>
        <dbReference type="Proteomes" id="UP000647339"/>
    </source>
</evidence>
<dbReference type="EMBL" id="BMIU01000023">
    <property type="protein sequence ID" value="GGF45394.1"/>
    <property type="molecule type" value="Genomic_DNA"/>
</dbReference>
<keyword evidence="1" id="KW-1133">Transmembrane helix</keyword>
<dbReference type="Proteomes" id="UP000647339">
    <property type="component" value="Unassembled WGS sequence"/>
</dbReference>
<keyword evidence="1" id="KW-0472">Membrane</keyword>
<evidence type="ECO:0000313" key="2">
    <source>
        <dbReference type="EMBL" id="GGF45394.1"/>
    </source>
</evidence>